<organism evidence="1 2">
    <name type="scientific">Quercus suber</name>
    <name type="common">Cork oak</name>
    <dbReference type="NCBI Taxonomy" id="58331"/>
    <lineage>
        <taxon>Eukaryota</taxon>
        <taxon>Viridiplantae</taxon>
        <taxon>Streptophyta</taxon>
        <taxon>Embryophyta</taxon>
        <taxon>Tracheophyta</taxon>
        <taxon>Spermatophyta</taxon>
        <taxon>Magnoliopsida</taxon>
        <taxon>eudicotyledons</taxon>
        <taxon>Gunneridae</taxon>
        <taxon>Pentapetalae</taxon>
        <taxon>rosids</taxon>
        <taxon>fabids</taxon>
        <taxon>Fagales</taxon>
        <taxon>Fagaceae</taxon>
        <taxon>Quercus</taxon>
    </lineage>
</organism>
<evidence type="ECO:0000313" key="2">
    <source>
        <dbReference type="Proteomes" id="UP000237347"/>
    </source>
</evidence>
<dbReference type="EMBL" id="PKMF04000746">
    <property type="protein sequence ID" value="KAK7820260.1"/>
    <property type="molecule type" value="Genomic_DNA"/>
</dbReference>
<dbReference type="AlphaFoldDB" id="A0AAW0J0N2"/>
<gene>
    <name evidence="1" type="ORF">CFP56_039007</name>
</gene>
<dbReference type="Proteomes" id="UP000237347">
    <property type="component" value="Unassembled WGS sequence"/>
</dbReference>
<keyword evidence="2" id="KW-1185">Reference proteome</keyword>
<evidence type="ECO:0000313" key="1">
    <source>
        <dbReference type="EMBL" id="KAK7820260.1"/>
    </source>
</evidence>
<protein>
    <submittedName>
        <fullName evidence="1">Uncharacterized protein</fullName>
    </submittedName>
</protein>
<proteinExistence type="predicted"/>
<reference evidence="1 2" key="1">
    <citation type="journal article" date="2018" name="Sci. Data">
        <title>The draft genome sequence of cork oak.</title>
        <authorList>
            <person name="Ramos A.M."/>
            <person name="Usie A."/>
            <person name="Barbosa P."/>
            <person name="Barros P.M."/>
            <person name="Capote T."/>
            <person name="Chaves I."/>
            <person name="Simoes F."/>
            <person name="Abreu I."/>
            <person name="Carrasquinho I."/>
            <person name="Faro C."/>
            <person name="Guimaraes J.B."/>
            <person name="Mendonca D."/>
            <person name="Nobrega F."/>
            <person name="Rodrigues L."/>
            <person name="Saibo N.J.M."/>
            <person name="Varela M.C."/>
            <person name="Egas C."/>
            <person name="Matos J."/>
            <person name="Miguel C.M."/>
            <person name="Oliveira M.M."/>
            <person name="Ricardo C.P."/>
            <person name="Goncalves S."/>
        </authorList>
    </citation>
    <scope>NUCLEOTIDE SEQUENCE [LARGE SCALE GENOMIC DNA]</scope>
    <source>
        <strain evidence="2">cv. HL8</strain>
    </source>
</reference>
<accession>A0AAW0J0N2</accession>
<sequence>MIQICTRIFCKEKPNRDHNNRHEAESCICDHGIQRPTMNEQAVATKYTNSEVVSFRVATANGAPWFNNFYHGQVLESNSGTELSTINIGLSYPSLDSVTISITSEDVSSGTKNSSS</sequence>
<name>A0AAW0J0N2_QUESU</name>
<comment type="caution">
    <text evidence="1">The sequence shown here is derived from an EMBL/GenBank/DDBJ whole genome shotgun (WGS) entry which is preliminary data.</text>
</comment>